<dbReference type="SUPFAM" id="SSF53474">
    <property type="entry name" value="alpha/beta-Hydrolases"/>
    <property type="match status" value="1"/>
</dbReference>
<dbReference type="EMBL" id="CP019239">
    <property type="protein sequence ID" value="APW41774.1"/>
    <property type="molecule type" value="Genomic_DNA"/>
</dbReference>
<name>A0A1P8K6Z7_9BURK</name>
<gene>
    <name evidence="3" type="ORF">RS694_03910</name>
</gene>
<evidence type="ECO:0000313" key="4">
    <source>
        <dbReference type="Proteomes" id="UP000186110"/>
    </source>
</evidence>
<dbReference type="KEGG" id="rsb:RS694_03910"/>
<dbReference type="InterPro" id="IPR029058">
    <property type="entry name" value="AB_hydrolase_fold"/>
</dbReference>
<dbReference type="Gene3D" id="3.40.50.1820">
    <property type="entry name" value="alpha/beta hydrolase"/>
    <property type="match status" value="1"/>
</dbReference>
<dbReference type="Proteomes" id="UP000186110">
    <property type="component" value="Chromosome"/>
</dbReference>
<evidence type="ECO:0000313" key="3">
    <source>
        <dbReference type="EMBL" id="APW41774.1"/>
    </source>
</evidence>
<dbReference type="Pfam" id="PF12697">
    <property type="entry name" value="Abhydrolase_6"/>
    <property type="match status" value="1"/>
</dbReference>
<keyword evidence="1" id="KW-1133">Transmembrane helix</keyword>
<evidence type="ECO:0000256" key="1">
    <source>
        <dbReference type="SAM" id="Phobius"/>
    </source>
</evidence>
<feature type="transmembrane region" description="Helical" evidence="1">
    <location>
        <begin position="252"/>
        <end position="271"/>
    </location>
</feature>
<keyword evidence="4" id="KW-1185">Reference proteome</keyword>
<dbReference type="InterPro" id="IPR000073">
    <property type="entry name" value="AB_hydrolase_1"/>
</dbReference>
<sequence>MSVLLVHGTFARRAPWTRPESRFAAYVTQAFGACSIDTLLWSGDNSHSEREAAACLAQDWIEQNDAPYIYLIGHSHGGGVAAMGASRAARKDVHVITLSTPFLHFEPRYASFASTPDEFSTETDKVRLMILIETFLLLLAGYFVIPQDWLYDAFIVIVVVWQVYANTLFKERSRAILVKRIENIRKSTVSFAKHTEVTLDPSQLLVLRTTNDEASFLLALSAFSSWILQTLVRFIQTIFQLTRRLEKLVAEYFNPMFIVSVLMLVCLGFLKQSETYASLGNDVLEHFGNALSMLLFIAYAVKVRAMALVVEALSFILTAPLFMLVALPFGLETALRASVLRISAEAAPPGTWTITTLRAQNALLSHSEIYERQEIAAALASVHENLLQAIPGAD</sequence>
<feature type="transmembrane region" description="Helical" evidence="1">
    <location>
        <begin position="283"/>
        <end position="301"/>
    </location>
</feature>
<feature type="domain" description="AB hydrolase-1" evidence="2">
    <location>
        <begin position="3"/>
        <end position="167"/>
    </location>
</feature>
<evidence type="ECO:0000259" key="2">
    <source>
        <dbReference type="Pfam" id="PF12697"/>
    </source>
</evidence>
<feature type="transmembrane region" description="Helical" evidence="1">
    <location>
        <begin position="151"/>
        <end position="169"/>
    </location>
</feature>
<feature type="transmembrane region" description="Helical" evidence="1">
    <location>
        <begin position="307"/>
        <end position="331"/>
    </location>
</feature>
<dbReference type="AlphaFoldDB" id="A0A1P8K6Z7"/>
<reference evidence="3 4" key="1">
    <citation type="submission" date="2017-01" db="EMBL/GenBank/DDBJ databases">
        <authorList>
            <person name="Mah S.A."/>
            <person name="Swanson W.J."/>
            <person name="Moy G.W."/>
            <person name="Vacquier V.D."/>
        </authorList>
    </citation>
    <scope>NUCLEOTIDE SEQUENCE [LARGE SCALE GENOMIC DNA]</scope>
    <source>
        <strain evidence="3 4">DSM 22694</strain>
    </source>
</reference>
<proteinExistence type="predicted"/>
<protein>
    <recommendedName>
        <fullName evidence="2">AB hydrolase-1 domain-containing protein</fullName>
    </recommendedName>
</protein>
<keyword evidence="1" id="KW-0472">Membrane</keyword>
<organism evidence="3 4">
    <name type="scientific">Rhodoferax saidenbachensis</name>
    <dbReference type="NCBI Taxonomy" id="1484693"/>
    <lineage>
        <taxon>Bacteria</taxon>
        <taxon>Pseudomonadati</taxon>
        <taxon>Pseudomonadota</taxon>
        <taxon>Betaproteobacteria</taxon>
        <taxon>Burkholderiales</taxon>
        <taxon>Comamonadaceae</taxon>
        <taxon>Rhodoferax</taxon>
    </lineage>
</organism>
<accession>A0A1P8K6Z7</accession>
<feature type="transmembrane region" description="Helical" evidence="1">
    <location>
        <begin position="128"/>
        <end position="145"/>
    </location>
</feature>
<keyword evidence="1" id="KW-0812">Transmembrane</keyword>